<feature type="transmembrane region" description="Helical" evidence="7">
    <location>
        <begin position="225"/>
        <end position="246"/>
    </location>
</feature>
<dbReference type="Proteomes" id="UP000037822">
    <property type="component" value="Unassembled WGS sequence"/>
</dbReference>
<feature type="transmembrane region" description="Helical" evidence="7">
    <location>
        <begin position="273"/>
        <end position="290"/>
    </location>
</feature>
<dbReference type="GO" id="GO:0020037">
    <property type="term" value="F:heme binding"/>
    <property type="evidence" value="ECO:0007669"/>
    <property type="project" value="UniProtKB-UniRule"/>
</dbReference>
<evidence type="ECO:0000256" key="3">
    <source>
        <dbReference type="ARBA" id="ARBA00022692"/>
    </source>
</evidence>
<dbReference type="PANTHER" id="PTHR36964:SF1">
    <property type="entry name" value="PROTEIN-METHIONINE-SULFOXIDE REDUCTASE HEME-BINDING SUBUNIT MSRQ"/>
    <property type="match status" value="1"/>
</dbReference>
<keyword evidence="7" id="KW-0479">Metal-binding</keyword>
<evidence type="ECO:0000313" key="10">
    <source>
        <dbReference type="Proteomes" id="UP000037822"/>
    </source>
</evidence>
<evidence type="ECO:0000256" key="1">
    <source>
        <dbReference type="ARBA" id="ARBA00004141"/>
    </source>
</evidence>
<gene>
    <name evidence="7" type="primary">msrQ</name>
    <name evidence="9" type="ORF">AE618_17230</name>
</gene>
<keyword evidence="7" id="KW-0249">Electron transport</keyword>
<evidence type="ECO:0000256" key="6">
    <source>
        <dbReference type="ARBA" id="ARBA00023136"/>
    </source>
</evidence>
<feature type="transmembrane region" description="Helical" evidence="7">
    <location>
        <begin position="171"/>
        <end position="188"/>
    </location>
</feature>
<feature type="transmembrane region" description="Helical" evidence="7">
    <location>
        <begin position="72"/>
        <end position="90"/>
    </location>
</feature>
<comment type="similarity">
    <text evidence="7">Belongs to the MsrQ family.</text>
</comment>
<evidence type="ECO:0000313" key="9">
    <source>
        <dbReference type="EMBL" id="KPH79819.1"/>
    </source>
</evidence>
<feature type="transmembrane region" description="Helical" evidence="7">
    <location>
        <begin position="135"/>
        <end position="151"/>
    </location>
</feature>
<keyword evidence="7" id="KW-0288">FMN</keyword>
<dbReference type="AlphaFoldDB" id="A0A0N1N3K9"/>
<comment type="cofactor">
    <cofactor evidence="7">
        <name>heme b</name>
        <dbReference type="ChEBI" id="CHEBI:60344"/>
    </cofactor>
    <text evidence="7">Binds 1 heme b (iron(II)-protoporphyrin IX) group per subunit.</text>
</comment>
<name>A0A0N1N3K9_9HYPH</name>
<dbReference type="GO" id="GO:0030091">
    <property type="term" value="P:protein repair"/>
    <property type="evidence" value="ECO:0007669"/>
    <property type="project" value="UniProtKB-UniRule"/>
</dbReference>
<feature type="domain" description="Ferric oxidoreductase" evidence="8">
    <location>
        <begin position="69"/>
        <end position="182"/>
    </location>
</feature>
<sequence length="311" mass="33846">MRRGECNEENGMSPSLISSWLPWTDRQGRFSGLRAAAFALVLVPALLLAVDAWMGQLGSKPWTQAVHDTGTWAVRLLLVTLAVSPLRRILDWGKLIGIRRMLGLSVLAYALGHLALYCIDLAFDWGLILSEIVKRFYLLVGITALVGLVALGMTSTDGMIRRMGAKRWQRLHNLIYVITMLGLLHFALQSKIDVTQPALVTGLFALLMVYRGLDKLKISLTTPVLIAAALATGLATALCETAWYALATGVSAWMVFQANADFVVYQDLASVRPGHWVALAGLTAALAGAFRRPKAKPARRVKTGAPARAMP</sequence>
<dbReference type="PATRIC" id="fig|1526658.3.peg.196"/>
<keyword evidence="6 7" id="KW-0472">Membrane</keyword>
<comment type="cofactor">
    <cofactor evidence="7">
        <name>FMN</name>
        <dbReference type="ChEBI" id="CHEBI:58210"/>
    </cofactor>
    <text evidence="7">Binds 1 FMN per subunit.</text>
</comment>
<keyword evidence="10" id="KW-1185">Reference proteome</keyword>
<keyword evidence="7" id="KW-0349">Heme</keyword>
<dbReference type="GO" id="GO:0016679">
    <property type="term" value="F:oxidoreductase activity, acting on diphenols and related substances as donors"/>
    <property type="evidence" value="ECO:0007669"/>
    <property type="project" value="TreeGrafter"/>
</dbReference>
<evidence type="ECO:0000256" key="5">
    <source>
        <dbReference type="ARBA" id="ARBA00023004"/>
    </source>
</evidence>
<proteinExistence type="inferred from homology"/>
<dbReference type="GO" id="GO:0046872">
    <property type="term" value="F:metal ion binding"/>
    <property type="evidence" value="ECO:0007669"/>
    <property type="project" value="UniProtKB-KW"/>
</dbReference>
<keyword evidence="4 7" id="KW-1133">Transmembrane helix</keyword>
<feature type="transmembrane region" description="Helical" evidence="7">
    <location>
        <begin position="194"/>
        <end position="213"/>
    </location>
</feature>
<dbReference type="HAMAP" id="MF_01207">
    <property type="entry name" value="MsrQ"/>
    <property type="match status" value="1"/>
</dbReference>
<evidence type="ECO:0000256" key="2">
    <source>
        <dbReference type="ARBA" id="ARBA00022448"/>
    </source>
</evidence>
<dbReference type="GO" id="GO:0005886">
    <property type="term" value="C:plasma membrane"/>
    <property type="evidence" value="ECO:0007669"/>
    <property type="project" value="UniProtKB-SubCell"/>
</dbReference>
<evidence type="ECO:0000259" key="8">
    <source>
        <dbReference type="Pfam" id="PF01794"/>
    </source>
</evidence>
<evidence type="ECO:0000256" key="4">
    <source>
        <dbReference type="ARBA" id="ARBA00022989"/>
    </source>
</evidence>
<comment type="caution">
    <text evidence="7">Lacks conserved residue(s) required for the propagation of feature annotation.</text>
</comment>
<dbReference type="GO" id="GO:0010181">
    <property type="term" value="F:FMN binding"/>
    <property type="evidence" value="ECO:0007669"/>
    <property type="project" value="UniProtKB-UniRule"/>
</dbReference>
<organism evidence="9 10">
    <name type="scientific">Bosea vaviloviae</name>
    <dbReference type="NCBI Taxonomy" id="1526658"/>
    <lineage>
        <taxon>Bacteria</taxon>
        <taxon>Pseudomonadati</taxon>
        <taxon>Pseudomonadota</taxon>
        <taxon>Alphaproteobacteria</taxon>
        <taxon>Hyphomicrobiales</taxon>
        <taxon>Boseaceae</taxon>
        <taxon>Bosea</taxon>
    </lineage>
</organism>
<comment type="caution">
    <text evidence="9">The sequence shown here is derived from an EMBL/GenBank/DDBJ whole genome shotgun (WGS) entry which is preliminary data.</text>
</comment>
<dbReference type="EMBL" id="LGSZ01000048">
    <property type="protein sequence ID" value="KPH79819.1"/>
    <property type="molecule type" value="Genomic_DNA"/>
</dbReference>
<reference evidence="9 10" key="1">
    <citation type="submission" date="2015-07" db="EMBL/GenBank/DDBJ databases">
        <title>Whole genome sequencing of Bosea vaviloviae isolated from cave pool.</title>
        <authorList>
            <person name="Tan N.E.H."/>
            <person name="Lee Y.P."/>
            <person name="Gan H.M."/>
            <person name="Barton H."/>
            <person name="Savka M.A."/>
        </authorList>
    </citation>
    <scope>NUCLEOTIDE SEQUENCE [LARGE SCALE GENOMIC DNA]</scope>
    <source>
        <strain evidence="9 10">SD260</strain>
    </source>
</reference>
<keyword evidence="7" id="KW-0285">Flavoprotein</keyword>
<comment type="function">
    <text evidence="7">Part of the MsrPQ system that repairs oxidized periplasmic proteins containing methionine sulfoxide residues (Met-O), using respiratory chain electrons. Thus protects these proteins from oxidative-stress damage caused by reactive species of oxygen and chlorine generated by the host defense mechanisms. MsrPQ is essential for the maintenance of envelope integrity under bleach stress, rescuing a wide series of structurally unrelated periplasmic proteins from methionine oxidation. MsrQ provides electrons for reduction to the reductase catalytic subunit MsrP, using the quinone pool of the respiratory chain.</text>
</comment>
<keyword evidence="7" id="KW-1003">Cell membrane</keyword>
<feature type="transmembrane region" description="Helical" evidence="7">
    <location>
        <begin position="33"/>
        <end position="52"/>
    </location>
</feature>
<dbReference type="InterPro" id="IPR022837">
    <property type="entry name" value="MsrQ-like"/>
</dbReference>
<comment type="subcellular location">
    <subcellularLocation>
        <location evidence="7">Cell membrane</location>
        <topology evidence="7">Multi-pass membrane protein</topology>
    </subcellularLocation>
    <subcellularLocation>
        <location evidence="1">Membrane</location>
        <topology evidence="1">Multi-pass membrane protein</topology>
    </subcellularLocation>
</comment>
<keyword evidence="2 7" id="KW-0813">Transport</keyword>
<accession>A0A0N1N3K9</accession>
<dbReference type="PANTHER" id="PTHR36964">
    <property type="entry name" value="PROTEIN-METHIONINE-SULFOXIDE REDUCTASE HEME-BINDING SUBUNIT MSRQ"/>
    <property type="match status" value="1"/>
</dbReference>
<dbReference type="InterPro" id="IPR013130">
    <property type="entry name" value="Fe3_Rdtase_TM_dom"/>
</dbReference>
<protein>
    <recommendedName>
        <fullName evidence="7">Protein-methionine-sulfoxide reductase heme-binding subunit MsrQ</fullName>
    </recommendedName>
    <alternativeName>
        <fullName evidence="7">Flavocytochrome MsrQ</fullName>
    </alternativeName>
</protein>
<dbReference type="Pfam" id="PF01794">
    <property type="entry name" value="Ferric_reduct"/>
    <property type="match status" value="1"/>
</dbReference>
<feature type="transmembrane region" description="Helical" evidence="7">
    <location>
        <begin position="102"/>
        <end position="123"/>
    </location>
</feature>
<comment type="subunit">
    <text evidence="7">Heterodimer of a catalytic subunit (MsrP) and a heme-binding subunit (MsrQ).</text>
</comment>
<dbReference type="GO" id="GO:0009055">
    <property type="term" value="F:electron transfer activity"/>
    <property type="evidence" value="ECO:0007669"/>
    <property type="project" value="UniProtKB-UniRule"/>
</dbReference>
<keyword evidence="3 7" id="KW-0812">Transmembrane</keyword>
<evidence type="ECO:0000256" key="7">
    <source>
        <dbReference type="HAMAP-Rule" id="MF_01207"/>
    </source>
</evidence>
<keyword evidence="5 7" id="KW-0408">Iron</keyword>